<proteinExistence type="predicted"/>
<feature type="region of interest" description="Disordered" evidence="2">
    <location>
        <begin position="608"/>
        <end position="757"/>
    </location>
</feature>
<gene>
    <name evidence="3" type="ORF">BS47DRAFT_1335083</name>
</gene>
<feature type="compositionally biased region" description="Low complexity" evidence="2">
    <location>
        <begin position="404"/>
        <end position="420"/>
    </location>
</feature>
<feature type="compositionally biased region" description="Gly residues" evidence="2">
    <location>
        <begin position="721"/>
        <end position="731"/>
    </location>
</feature>
<feature type="region of interest" description="Disordered" evidence="2">
    <location>
        <begin position="294"/>
        <end position="530"/>
    </location>
</feature>
<evidence type="ECO:0000313" key="3">
    <source>
        <dbReference type="EMBL" id="KAF9520995.1"/>
    </source>
</evidence>
<accession>A0A9P6BCT1</accession>
<dbReference type="Gene3D" id="1.10.287.1490">
    <property type="match status" value="1"/>
</dbReference>
<sequence length="757" mass="79629">MDEVPTKRGRATKPSVRPAKKRPLALTPTPGNSESESDTPLEAPKPAPNPRSKKDSKALASTRPHRVSRPSLDTPYVELPSRRLSGDVDSLPVRGSSSPVSIKTKDNETVTKPMAPLPTQPSPAAPSRLTAAVSDGHSLSPATLSPRTATFDVNNVVAQLQASGEYKSLLQSVETSQTIVKTLQGDIDSERTRLDGLQRQLELVKASMERESQEQQTSINATLTKLDALDGRFKIAVGAPEVAGLKAEIEVLRGQFSTTKRETDGLIESHKATVSALETYARGLETRLKKLEEQKASTTSTPMSMAPPSPPLNLGKRDRIDPPNNPEVTDSPSGAPSPSKKIRYSVMTESSEEASQVDLSLMDELLADPPSTDVDPPTSVPSNSQNPDPQQLHNRPPFSSLVPPASDRPSTSSMSTLSSLVPPPNYQPPSSFPKSQASSAPPTSMPYEPPLSELPFPLSPRKGSADHVPLPLLAEPSPSMSPTKAGIPANPFSFSSTTSGAVRKNNTSGRHNPIGRRNVGLSGNPSTPTKLVRTSAISFGQSLRTETLGTPLSTSTPARNDSGNRIGLNVTSPSATDISFVGIQMPSPRPSSSVFRLPSFTFGDSLGLGVPSSSTDTIAKENRADPPSPAFPVDAGPRAPDPFGFDEVDANNGSGMMLDSPPPPSPAKRTMYGTEITASSASNGLGKNDAIPIPSLTSRLSPAGLSTVQEETESGLDLSGGRAGGPSGSGSGIEPKPNPSPSKYGLDTPDSWGSPRR</sequence>
<comment type="caution">
    <text evidence="3">The sequence shown here is derived from an EMBL/GenBank/DDBJ whole genome shotgun (WGS) entry which is preliminary data.</text>
</comment>
<feature type="compositionally biased region" description="Low complexity" evidence="2">
    <location>
        <begin position="450"/>
        <end position="460"/>
    </location>
</feature>
<dbReference type="AlphaFoldDB" id="A0A9P6BCT1"/>
<name>A0A9P6BCT1_9AGAM</name>
<evidence type="ECO:0000256" key="2">
    <source>
        <dbReference type="SAM" id="MobiDB-lite"/>
    </source>
</evidence>
<feature type="region of interest" description="Disordered" evidence="2">
    <location>
        <begin position="542"/>
        <end position="566"/>
    </location>
</feature>
<feature type="compositionally biased region" description="Polar residues" evidence="2">
    <location>
        <begin position="695"/>
        <end position="709"/>
    </location>
</feature>
<evidence type="ECO:0000256" key="1">
    <source>
        <dbReference type="SAM" id="Coils"/>
    </source>
</evidence>
<feature type="compositionally biased region" description="Pro residues" evidence="2">
    <location>
        <begin position="115"/>
        <end position="124"/>
    </location>
</feature>
<feature type="compositionally biased region" description="Polar residues" evidence="2">
    <location>
        <begin position="492"/>
        <end position="510"/>
    </location>
</feature>
<feature type="region of interest" description="Disordered" evidence="2">
    <location>
        <begin position="1"/>
        <end position="145"/>
    </location>
</feature>
<dbReference type="Proteomes" id="UP000886523">
    <property type="component" value="Unassembled WGS sequence"/>
</dbReference>
<protein>
    <submittedName>
        <fullName evidence="3">Uncharacterized protein</fullName>
    </submittedName>
</protein>
<feature type="compositionally biased region" description="Polar residues" evidence="2">
    <location>
        <begin position="676"/>
        <end position="685"/>
    </location>
</feature>
<dbReference type="OrthoDB" id="10685357at2759"/>
<feature type="coiled-coil region" evidence="1">
    <location>
        <begin position="180"/>
        <end position="214"/>
    </location>
</feature>
<dbReference type="EMBL" id="MU128909">
    <property type="protein sequence ID" value="KAF9520995.1"/>
    <property type="molecule type" value="Genomic_DNA"/>
</dbReference>
<organism evidence="3 4">
    <name type="scientific">Hydnum rufescens UP504</name>
    <dbReference type="NCBI Taxonomy" id="1448309"/>
    <lineage>
        <taxon>Eukaryota</taxon>
        <taxon>Fungi</taxon>
        <taxon>Dikarya</taxon>
        <taxon>Basidiomycota</taxon>
        <taxon>Agaricomycotina</taxon>
        <taxon>Agaricomycetes</taxon>
        <taxon>Cantharellales</taxon>
        <taxon>Hydnaceae</taxon>
        <taxon>Hydnum</taxon>
    </lineage>
</organism>
<reference evidence="3" key="1">
    <citation type="journal article" date="2020" name="Nat. Commun.">
        <title>Large-scale genome sequencing of mycorrhizal fungi provides insights into the early evolution of symbiotic traits.</title>
        <authorList>
            <person name="Miyauchi S."/>
            <person name="Kiss E."/>
            <person name="Kuo A."/>
            <person name="Drula E."/>
            <person name="Kohler A."/>
            <person name="Sanchez-Garcia M."/>
            <person name="Morin E."/>
            <person name="Andreopoulos B."/>
            <person name="Barry K.W."/>
            <person name="Bonito G."/>
            <person name="Buee M."/>
            <person name="Carver A."/>
            <person name="Chen C."/>
            <person name="Cichocki N."/>
            <person name="Clum A."/>
            <person name="Culley D."/>
            <person name="Crous P.W."/>
            <person name="Fauchery L."/>
            <person name="Girlanda M."/>
            <person name="Hayes R.D."/>
            <person name="Keri Z."/>
            <person name="LaButti K."/>
            <person name="Lipzen A."/>
            <person name="Lombard V."/>
            <person name="Magnuson J."/>
            <person name="Maillard F."/>
            <person name="Murat C."/>
            <person name="Nolan M."/>
            <person name="Ohm R.A."/>
            <person name="Pangilinan J."/>
            <person name="Pereira M.F."/>
            <person name="Perotto S."/>
            <person name="Peter M."/>
            <person name="Pfister S."/>
            <person name="Riley R."/>
            <person name="Sitrit Y."/>
            <person name="Stielow J.B."/>
            <person name="Szollosi G."/>
            <person name="Zifcakova L."/>
            <person name="Stursova M."/>
            <person name="Spatafora J.W."/>
            <person name="Tedersoo L."/>
            <person name="Vaario L.M."/>
            <person name="Yamada A."/>
            <person name="Yan M."/>
            <person name="Wang P."/>
            <person name="Xu J."/>
            <person name="Bruns T."/>
            <person name="Baldrian P."/>
            <person name="Vilgalys R."/>
            <person name="Dunand C."/>
            <person name="Henrissat B."/>
            <person name="Grigoriev I.V."/>
            <person name="Hibbett D."/>
            <person name="Nagy L.G."/>
            <person name="Martin F.M."/>
        </authorList>
    </citation>
    <scope>NUCLEOTIDE SEQUENCE</scope>
    <source>
        <strain evidence="3">UP504</strain>
    </source>
</reference>
<evidence type="ECO:0000313" key="4">
    <source>
        <dbReference type="Proteomes" id="UP000886523"/>
    </source>
</evidence>
<feature type="compositionally biased region" description="Polar residues" evidence="2">
    <location>
        <begin position="326"/>
        <end position="336"/>
    </location>
</feature>
<feature type="compositionally biased region" description="Pro residues" evidence="2">
    <location>
        <begin position="421"/>
        <end position="431"/>
    </location>
</feature>
<keyword evidence="4" id="KW-1185">Reference proteome</keyword>
<keyword evidence="1" id="KW-0175">Coiled coil</keyword>
<feature type="compositionally biased region" description="Polar residues" evidence="2">
    <location>
        <begin position="383"/>
        <end position="393"/>
    </location>
</feature>
<feature type="compositionally biased region" description="Polar residues" evidence="2">
    <location>
        <begin position="347"/>
        <end position="358"/>
    </location>
</feature>
<feature type="compositionally biased region" description="Low complexity" evidence="2">
    <location>
        <begin position="368"/>
        <end position="382"/>
    </location>
</feature>